<evidence type="ECO:0000313" key="1">
    <source>
        <dbReference type="EMBL" id="SLM14375.1"/>
    </source>
</evidence>
<protein>
    <submittedName>
        <fullName evidence="1">Uncharacterized protein</fullName>
    </submittedName>
</protein>
<organism evidence="1">
    <name type="scientific">uncultured spirochete</name>
    <dbReference type="NCBI Taxonomy" id="156406"/>
    <lineage>
        <taxon>Bacteria</taxon>
        <taxon>Pseudomonadati</taxon>
        <taxon>Spirochaetota</taxon>
        <taxon>Spirochaetia</taxon>
        <taxon>Spirochaetales</taxon>
        <taxon>environmental samples</taxon>
    </lineage>
</organism>
<reference evidence="1" key="1">
    <citation type="submission" date="2017-02" db="EMBL/GenBank/DDBJ databases">
        <authorList>
            <person name="Regsiter A."/>
            <person name="William W."/>
        </authorList>
    </citation>
    <scope>NUCLEOTIDE SEQUENCE</scope>
    <source>
        <strain evidence="1">Bib</strain>
    </source>
</reference>
<accession>A0A3P3XK26</accession>
<name>A0A3P3XK26_9SPIR</name>
<dbReference type="AlphaFoldDB" id="A0A3P3XK26"/>
<proteinExistence type="predicted"/>
<gene>
    <name evidence="1" type="ORF">SPIROBIBN47_320007</name>
</gene>
<sequence length="55" mass="6134">MKNPQEKMKSIPGSVASPDPLQNLLNVYLKLIPSEFTKLIPSVDPRVYRGSVCFS</sequence>
<dbReference type="EMBL" id="FWDM01000026">
    <property type="protein sequence ID" value="SLM14375.1"/>
    <property type="molecule type" value="Genomic_DNA"/>
</dbReference>